<reference evidence="4 6" key="3">
    <citation type="journal article" date="2019" name="Science, e1252229">
        <title>Invertible promoters mediate bacterial phase variation, antibiotic resistance, and host adaptation in the gut.</title>
        <authorList>
            <person name="Jiang X."/>
            <person name="Hall A.B."/>
            <person name="Arthur T.D."/>
            <person name="Plichta D.R."/>
            <person name="Covington C.T."/>
            <person name="Poyet M."/>
            <person name="Crothers J."/>
            <person name="Moses P.L."/>
            <person name="Tolonen A.C."/>
            <person name="Vlamakis H."/>
            <person name="Alm E.J."/>
            <person name="Xavier R.J."/>
        </authorList>
    </citation>
    <scope>NUCLEOTIDE SEQUENCE [LARGE SCALE GENOMIC DNA]</scope>
    <source>
        <strain evidence="6">bj_0095</strain>
        <strain evidence="4">Bj_0095</strain>
    </source>
</reference>
<dbReference type="AlphaFoldDB" id="A0A415S3A4"/>
<comment type="caution">
    <text evidence="2">The sequence shown here is derived from an EMBL/GenBank/DDBJ whole genome shotgun (WGS) entry which is preliminary data.</text>
</comment>
<evidence type="ECO:0000313" key="3">
    <source>
        <dbReference type="EMBL" id="RHF05467.1"/>
    </source>
</evidence>
<reference evidence="1 7" key="2">
    <citation type="journal article" date="2019" name="Nat. Med.">
        <title>A library of human gut bacterial isolates paired with longitudinal multiomics data enables mechanistic microbiome research.</title>
        <authorList>
            <person name="Poyet M."/>
            <person name="Groussin M."/>
            <person name="Gibbons S.M."/>
            <person name="Avila-Pacheco J."/>
            <person name="Jiang X."/>
            <person name="Kearney S.M."/>
            <person name="Perrotta A.R."/>
            <person name="Berdy B."/>
            <person name="Zhao S."/>
            <person name="Lieberman T.D."/>
            <person name="Swanson P.K."/>
            <person name="Smith M."/>
            <person name="Roesemann S."/>
            <person name="Alexander J.E."/>
            <person name="Rich S.A."/>
            <person name="Livny J."/>
            <person name="Vlamakis H."/>
            <person name="Clish C."/>
            <person name="Bullock K."/>
            <person name="Deik A."/>
            <person name="Scott J."/>
            <person name="Pierce K.A."/>
            <person name="Xavier R.J."/>
            <person name="Alm E.J."/>
        </authorList>
    </citation>
    <scope>NUCLEOTIDE SEQUENCE [LARGE SCALE GENOMIC DNA]</scope>
    <source>
        <strain evidence="1 7">BIOML-A1</strain>
    </source>
</reference>
<evidence type="ECO:0000313" key="1">
    <source>
        <dbReference type="EMBL" id="KAA5270809.1"/>
    </source>
</evidence>
<dbReference type="EMBL" id="VVZX01000027">
    <property type="protein sequence ID" value="KAA5270809.1"/>
    <property type="molecule type" value="Genomic_DNA"/>
</dbReference>
<keyword evidence="7" id="KW-1185">Reference proteome</keyword>
<evidence type="ECO:0000313" key="8">
    <source>
        <dbReference type="Proteomes" id="UP000520291"/>
    </source>
</evidence>
<reference evidence="3 5" key="1">
    <citation type="submission" date="2018-08" db="EMBL/GenBank/DDBJ databases">
        <title>A genome reference for cultivated species of the human gut microbiota.</title>
        <authorList>
            <person name="Zou Y."/>
            <person name="Xue W."/>
            <person name="Luo G."/>
        </authorList>
    </citation>
    <scope>NUCLEOTIDE SEQUENCE [LARGE SCALE GENOMIC DNA]</scope>
    <source>
        <strain evidence="3 5">AM26-26AC</strain>
    </source>
</reference>
<reference evidence="2 8" key="4">
    <citation type="submission" date="2020-04" db="EMBL/GenBank/DDBJ databases">
        <authorList>
            <person name="Hitch T.C.A."/>
            <person name="Wylensek D."/>
            <person name="Clavel T."/>
        </authorList>
    </citation>
    <scope>NUCLEOTIDE SEQUENCE [LARGE SCALE GENOMIC DNA]</scope>
    <source>
        <strain evidence="2 8">WCA3-601-WT-5E</strain>
    </source>
</reference>
<evidence type="ECO:0000313" key="4">
    <source>
        <dbReference type="EMBL" id="RYT70209.1"/>
    </source>
</evidence>
<dbReference type="Proteomes" id="UP000335496">
    <property type="component" value="Unassembled WGS sequence"/>
</dbReference>
<evidence type="ECO:0000313" key="7">
    <source>
        <dbReference type="Proteomes" id="UP000335496"/>
    </source>
</evidence>
<dbReference type="Proteomes" id="UP000283538">
    <property type="component" value="Unassembled WGS sequence"/>
</dbReference>
<protein>
    <submittedName>
        <fullName evidence="2">Uncharacterized protein</fullName>
    </submittedName>
</protein>
<gene>
    <name evidence="3" type="ORF">DW701_14225</name>
    <name evidence="4" type="ORF">EAJ03_15990</name>
    <name evidence="1" type="ORF">F2Z23_16180</name>
    <name evidence="2" type="ORF">HF841_02840</name>
</gene>
<proteinExistence type="predicted"/>
<dbReference type="EMBL" id="JABAGL010000003">
    <property type="protein sequence ID" value="NME84968.1"/>
    <property type="molecule type" value="Genomic_DNA"/>
</dbReference>
<evidence type="ECO:0000313" key="5">
    <source>
        <dbReference type="Proteomes" id="UP000283538"/>
    </source>
</evidence>
<dbReference type="EMBL" id="QSLA01000018">
    <property type="protein sequence ID" value="RHF05467.1"/>
    <property type="molecule type" value="Genomic_DNA"/>
</dbReference>
<evidence type="ECO:0000313" key="2">
    <source>
        <dbReference type="EMBL" id="NME84968.1"/>
    </source>
</evidence>
<dbReference type="Proteomes" id="UP000291917">
    <property type="component" value="Unassembled WGS sequence"/>
</dbReference>
<organism evidence="2 8">
    <name type="scientific">Bacteroides eggerthii</name>
    <dbReference type="NCBI Taxonomy" id="28111"/>
    <lineage>
        <taxon>Bacteria</taxon>
        <taxon>Pseudomonadati</taxon>
        <taxon>Bacteroidota</taxon>
        <taxon>Bacteroidia</taxon>
        <taxon>Bacteroidales</taxon>
        <taxon>Bacteroidaceae</taxon>
        <taxon>Bacteroides</taxon>
    </lineage>
</organism>
<sequence length="70" mass="8253">MAQAQQYLDYMYEEVSVSLYGTNSSSDSEFIEKQMNHYENITIQCHSILHTLDYVTTHRKIFETLKIAMI</sequence>
<evidence type="ECO:0000313" key="6">
    <source>
        <dbReference type="Proteomes" id="UP000291917"/>
    </source>
</evidence>
<dbReference type="Proteomes" id="UP000520291">
    <property type="component" value="Unassembled WGS sequence"/>
</dbReference>
<name>A0A415S3A4_9BACE</name>
<dbReference type="EMBL" id="RCXL01000029">
    <property type="protein sequence ID" value="RYT70209.1"/>
    <property type="molecule type" value="Genomic_DNA"/>
</dbReference>
<accession>A0A415S3A4</accession>